<evidence type="ECO:0000256" key="2">
    <source>
        <dbReference type="ARBA" id="ARBA00022917"/>
    </source>
</evidence>
<dbReference type="InterPro" id="IPR002661">
    <property type="entry name" value="Ribosome_recyc_fac"/>
</dbReference>
<sequence>MSRATVLPRWAAIAAQARPRAPTSYPALNSSPQSLPPPFLLPCLQPSPSRTFTTTPLHQKKAGKVNRSYAATDSTPPVPADANPTPTDDAFDLSPLESSILKAIEKLTHDLSELRSGGRFNPTLVENLRVSIPSANNNSGKELIKLMDLAQVIPKGRVLNVVVGEKEHLKPVSTAIASSQYSLVPQMPSSSSSPATSSDPLTLTVPIPPPTGESRQAALDKAAKTAESANRAIRDARSVHQKRLRRMFAERKVRPDDLQKAQKMMEEVVKRGNKEVERIVDGAKKVLAQ</sequence>
<dbReference type="Gene3D" id="3.30.1360.40">
    <property type="match status" value="1"/>
</dbReference>
<gene>
    <name evidence="6" type="ORF">M501DRAFT_998277</name>
</gene>
<dbReference type="Proteomes" id="UP000799429">
    <property type="component" value="Unassembled WGS sequence"/>
</dbReference>
<keyword evidence="7" id="KW-1185">Reference proteome</keyword>
<dbReference type="GO" id="GO:0005739">
    <property type="term" value="C:mitochondrion"/>
    <property type="evidence" value="ECO:0007669"/>
    <property type="project" value="TreeGrafter"/>
</dbReference>
<dbReference type="EMBL" id="MU006090">
    <property type="protein sequence ID" value="KAF2842046.1"/>
    <property type="molecule type" value="Genomic_DNA"/>
</dbReference>
<dbReference type="InterPro" id="IPR036191">
    <property type="entry name" value="RRF_sf"/>
</dbReference>
<name>A0A9P4SFP9_9PEZI</name>
<evidence type="ECO:0000313" key="7">
    <source>
        <dbReference type="Proteomes" id="UP000799429"/>
    </source>
</evidence>
<dbReference type="InterPro" id="IPR023584">
    <property type="entry name" value="Ribosome_recyc_fac_dom"/>
</dbReference>
<evidence type="ECO:0000256" key="3">
    <source>
        <dbReference type="ARBA" id="ARBA00024909"/>
    </source>
</evidence>
<dbReference type="GO" id="GO:0006412">
    <property type="term" value="P:translation"/>
    <property type="evidence" value="ECO:0007669"/>
    <property type="project" value="UniProtKB-KW"/>
</dbReference>
<dbReference type="PANTHER" id="PTHR20982">
    <property type="entry name" value="RIBOSOME RECYCLING FACTOR"/>
    <property type="match status" value="1"/>
</dbReference>
<dbReference type="AlphaFoldDB" id="A0A9P4SFP9"/>
<organism evidence="6 7">
    <name type="scientific">Patellaria atrata CBS 101060</name>
    <dbReference type="NCBI Taxonomy" id="1346257"/>
    <lineage>
        <taxon>Eukaryota</taxon>
        <taxon>Fungi</taxon>
        <taxon>Dikarya</taxon>
        <taxon>Ascomycota</taxon>
        <taxon>Pezizomycotina</taxon>
        <taxon>Dothideomycetes</taxon>
        <taxon>Dothideomycetes incertae sedis</taxon>
        <taxon>Patellariales</taxon>
        <taxon>Patellariaceae</taxon>
        <taxon>Patellaria</taxon>
    </lineage>
</organism>
<protein>
    <submittedName>
        <fullName evidence="6">Ribosome recycling factor</fullName>
    </submittedName>
</protein>
<evidence type="ECO:0000256" key="1">
    <source>
        <dbReference type="ARBA" id="ARBA00005912"/>
    </source>
</evidence>
<evidence type="ECO:0000259" key="5">
    <source>
        <dbReference type="Pfam" id="PF01765"/>
    </source>
</evidence>
<dbReference type="Pfam" id="PF01765">
    <property type="entry name" value="RRF"/>
    <property type="match status" value="1"/>
</dbReference>
<dbReference type="PANTHER" id="PTHR20982:SF3">
    <property type="entry name" value="MITOCHONDRIAL RIBOSOME RECYCLING FACTOR PSEUDO 1"/>
    <property type="match status" value="1"/>
</dbReference>
<proteinExistence type="inferred from homology"/>
<feature type="region of interest" description="Disordered" evidence="4">
    <location>
        <begin position="184"/>
        <end position="203"/>
    </location>
</feature>
<reference evidence="6" key="1">
    <citation type="journal article" date="2020" name="Stud. Mycol.">
        <title>101 Dothideomycetes genomes: a test case for predicting lifestyles and emergence of pathogens.</title>
        <authorList>
            <person name="Haridas S."/>
            <person name="Albert R."/>
            <person name="Binder M."/>
            <person name="Bloem J."/>
            <person name="Labutti K."/>
            <person name="Salamov A."/>
            <person name="Andreopoulos B."/>
            <person name="Baker S."/>
            <person name="Barry K."/>
            <person name="Bills G."/>
            <person name="Bluhm B."/>
            <person name="Cannon C."/>
            <person name="Castanera R."/>
            <person name="Culley D."/>
            <person name="Daum C."/>
            <person name="Ezra D."/>
            <person name="Gonzalez J."/>
            <person name="Henrissat B."/>
            <person name="Kuo A."/>
            <person name="Liang C."/>
            <person name="Lipzen A."/>
            <person name="Lutzoni F."/>
            <person name="Magnuson J."/>
            <person name="Mondo S."/>
            <person name="Nolan M."/>
            <person name="Ohm R."/>
            <person name="Pangilinan J."/>
            <person name="Park H.-J."/>
            <person name="Ramirez L."/>
            <person name="Alfaro M."/>
            <person name="Sun H."/>
            <person name="Tritt A."/>
            <person name="Yoshinaga Y."/>
            <person name="Zwiers L.-H."/>
            <person name="Turgeon B."/>
            <person name="Goodwin S."/>
            <person name="Spatafora J."/>
            <person name="Crous P."/>
            <person name="Grigoriev I."/>
        </authorList>
    </citation>
    <scope>NUCLEOTIDE SEQUENCE</scope>
    <source>
        <strain evidence="6">CBS 101060</strain>
    </source>
</reference>
<feature type="region of interest" description="Disordered" evidence="4">
    <location>
        <begin position="52"/>
        <end position="85"/>
    </location>
</feature>
<comment type="function">
    <text evidence="3">Necessary for protein synthesis in mitochondria. Functions as a ribosome recycling factor in mitochondria.</text>
</comment>
<evidence type="ECO:0000313" key="6">
    <source>
        <dbReference type="EMBL" id="KAF2842046.1"/>
    </source>
</evidence>
<comment type="caution">
    <text evidence="6">The sequence shown here is derived from an EMBL/GenBank/DDBJ whole genome shotgun (WGS) entry which is preliminary data.</text>
</comment>
<dbReference type="GO" id="GO:0043023">
    <property type="term" value="F:ribosomal large subunit binding"/>
    <property type="evidence" value="ECO:0007669"/>
    <property type="project" value="TreeGrafter"/>
</dbReference>
<comment type="similarity">
    <text evidence="1">Belongs to the RRF family.</text>
</comment>
<dbReference type="OrthoDB" id="407355at2759"/>
<dbReference type="Gene3D" id="1.10.132.20">
    <property type="entry name" value="Ribosome-recycling factor"/>
    <property type="match status" value="1"/>
</dbReference>
<evidence type="ECO:0000256" key="4">
    <source>
        <dbReference type="SAM" id="MobiDB-lite"/>
    </source>
</evidence>
<feature type="domain" description="Ribosome recycling factor" evidence="5">
    <location>
        <begin position="108"/>
        <end position="286"/>
    </location>
</feature>
<accession>A0A9P4SFP9</accession>
<dbReference type="SUPFAM" id="SSF55194">
    <property type="entry name" value="Ribosome recycling factor, RRF"/>
    <property type="match status" value="1"/>
</dbReference>
<keyword evidence="2" id="KW-0648">Protein biosynthesis</keyword>